<dbReference type="OrthoDB" id="992753at2759"/>
<keyword evidence="2" id="KW-1185">Reference proteome</keyword>
<reference evidence="2" key="1">
    <citation type="journal article" date="2020" name="Nat. Genet.">
        <title>Genomic diversifications of five Gossypium allopolyploid species and their impact on cotton improvement.</title>
        <authorList>
            <person name="Chen Z.J."/>
            <person name="Sreedasyam A."/>
            <person name="Ando A."/>
            <person name="Song Q."/>
            <person name="De Santiago L.M."/>
            <person name="Hulse-Kemp A.M."/>
            <person name="Ding M."/>
            <person name="Ye W."/>
            <person name="Kirkbride R.C."/>
            <person name="Jenkins J."/>
            <person name="Plott C."/>
            <person name="Lovell J."/>
            <person name="Lin Y.M."/>
            <person name="Vaughn R."/>
            <person name="Liu B."/>
            <person name="Simpson S."/>
            <person name="Scheffler B.E."/>
            <person name="Wen L."/>
            <person name="Saski C.A."/>
            <person name="Grover C.E."/>
            <person name="Hu G."/>
            <person name="Conover J.L."/>
            <person name="Carlson J.W."/>
            <person name="Shu S."/>
            <person name="Boston L.B."/>
            <person name="Williams M."/>
            <person name="Peterson D.G."/>
            <person name="McGee K."/>
            <person name="Jones D.C."/>
            <person name="Wendel J.F."/>
            <person name="Stelly D.M."/>
            <person name="Grimwood J."/>
            <person name="Schmutz J."/>
        </authorList>
    </citation>
    <scope>NUCLEOTIDE SEQUENCE [LARGE SCALE GENOMIC DNA]</scope>
    <source>
        <strain evidence="2">cv. 3-79</strain>
    </source>
</reference>
<gene>
    <name evidence="1" type="ORF">ES319_D10G104500v1</name>
</gene>
<evidence type="ECO:0000313" key="1">
    <source>
        <dbReference type="EMBL" id="KAB2008519.1"/>
    </source>
</evidence>
<sequence length="45" mass="5113">MKTWLLNSFEPKIVAFVGLISIAKEMWDSIKEMFSNDAISFSALC</sequence>
<dbReference type="Proteomes" id="UP000327439">
    <property type="component" value="Chromosome D10"/>
</dbReference>
<evidence type="ECO:0000313" key="2">
    <source>
        <dbReference type="Proteomes" id="UP000327439"/>
    </source>
</evidence>
<dbReference type="AlphaFoldDB" id="A0A5J5PPG8"/>
<proteinExistence type="predicted"/>
<name>A0A5J5PPG8_GOSBA</name>
<dbReference type="EMBL" id="CM018224">
    <property type="protein sequence ID" value="KAB2008519.1"/>
    <property type="molecule type" value="Genomic_DNA"/>
</dbReference>
<protein>
    <submittedName>
        <fullName evidence="1">Uncharacterized protein</fullName>
    </submittedName>
</protein>
<accession>A0A5J5PPG8</accession>
<organism evidence="1 2">
    <name type="scientific">Gossypium barbadense</name>
    <name type="common">Sea Island cotton</name>
    <name type="synonym">Hibiscus barbadensis</name>
    <dbReference type="NCBI Taxonomy" id="3634"/>
    <lineage>
        <taxon>Eukaryota</taxon>
        <taxon>Viridiplantae</taxon>
        <taxon>Streptophyta</taxon>
        <taxon>Embryophyta</taxon>
        <taxon>Tracheophyta</taxon>
        <taxon>Spermatophyta</taxon>
        <taxon>Magnoliopsida</taxon>
        <taxon>eudicotyledons</taxon>
        <taxon>Gunneridae</taxon>
        <taxon>Pentapetalae</taxon>
        <taxon>rosids</taxon>
        <taxon>malvids</taxon>
        <taxon>Malvales</taxon>
        <taxon>Malvaceae</taxon>
        <taxon>Malvoideae</taxon>
        <taxon>Gossypium</taxon>
    </lineage>
</organism>